<evidence type="ECO:0000313" key="1">
    <source>
        <dbReference type="EMBL" id="MBR0598281.1"/>
    </source>
</evidence>
<dbReference type="AlphaFoldDB" id="A0A8J7W0S2"/>
<keyword evidence="2" id="KW-1185">Reference proteome</keyword>
<protein>
    <submittedName>
        <fullName evidence="1">Uncharacterized protein</fullName>
    </submittedName>
</protein>
<dbReference type="EMBL" id="JAGSND010000006">
    <property type="protein sequence ID" value="MBR0598281.1"/>
    <property type="molecule type" value="Genomic_DNA"/>
</dbReference>
<organism evidence="1 2">
    <name type="scientific">Sinanaerobacter chloroacetimidivorans</name>
    <dbReference type="NCBI Taxonomy" id="2818044"/>
    <lineage>
        <taxon>Bacteria</taxon>
        <taxon>Bacillati</taxon>
        <taxon>Bacillota</taxon>
        <taxon>Clostridia</taxon>
        <taxon>Peptostreptococcales</taxon>
        <taxon>Anaerovoracaceae</taxon>
        <taxon>Sinanaerobacter</taxon>
    </lineage>
</organism>
<comment type="caution">
    <text evidence="1">The sequence shown here is derived from an EMBL/GenBank/DDBJ whole genome shotgun (WGS) entry which is preliminary data.</text>
</comment>
<proteinExistence type="predicted"/>
<dbReference type="RefSeq" id="WP_227018412.1">
    <property type="nucleotide sequence ID" value="NZ_JAGSND010000006.1"/>
</dbReference>
<gene>
    <name evidence="1" type="ORF">KCX82_10380</name>
</gene>
<evidence type="ECO:0000313" key="2">
    <source>
        <dbReference type="Proteomes" id="UP000675664"/>
    </source>
</evidence>
<reference evidence="1" key="1">
    <citation type="submission" date="2021-04" db="EMBL/GenBank/DDBJ databases">
        <title>Sinoanaerobacter chloroacetimidivorans sp. nov., an obligate anaerobic bacterium isolated from anaerobic sludge.</title>
        <authorList>
            <person name="Bao Y."/>
        </authorList>
    </citation>
    <scope>NUCLEOTIDE SEQUENCE</scope>
    <source>
        <strain evidence="1">BAD-6</strain>
    </source>
</reference>
<dbReference type="Proteomes" id="UP000675664">
    <property type="component" value="Unassembled WGS sequence"/>
</dbReference>
<reference evidence="1" key="2">
    <citation type="submission" date="2021-04" db="EMBL/GenBank/DDBJ databases">
        <authorList>
            <person name="Liu J."/>
        </authorList>
    </citation>
    <scope>NUCLEOTIDE SEQUENCE</scope>
    <source>
        <strain evidence="1">BAD-6</strain>
    </source>
</reference>
<accession>A0A8J7W0S2</accession>
<name>A0A8J7W0S2_9FIRM</name>
<sequence length="197" mass="22612">MVNRNQEGTIPETPYLITHEQMNIIIAFLRYWMNIASWTRAYLRSTVYNLPNLEAIANQLYSAPSDFYETISLFYGTKVAQDFVNHLTNFIISAMNVIDGMYKGDTELVNTSTARWYRSAGELASFLSKINIYWDENIWRNFLDQYIKTTIDGIVAQMQGNYDLENTIYKKLEDTAVLMGSYMAKGIIASGMSPART</sequence>